<proteinExistence type="predicted"/>
<accession>A0A0E9TNW9</accession>
<reference evidence="1" key="2">
    <citation type="journal article" date="2015" name="Fish Shellfish Immunol.">
        <title>Early steps in the European eel (Anguilla anguilla)-Vibrio vulnificus interaction in the gills: Role of the RtxA13 toxin.</title>
        <authorList>
            <person name="Callol A."/>
            <person name="Pajuelo D."/>
            <person name="Ebbesson L."/>
            <person name="Teles M."/>
            <person name="MacKenzie S."/>
            <person name="Amaro C."/>
        </authorList>
    </citation>
    <scope>NUCLEOTIDE SEQUENCE</scope>
</reference>
<name>A0A0E9TNW9_ANGAN</name>
<reference evidence="1" key="1">
    <citation type="submission" date="2014-11" db="EMBL/GenBank/DDBJ databases">
        <authorList>
            <person name="Amaro Gonzalez C."/>
        </authorList>
    </citation>
    <scope>NUCLEOTIDE SEQUENCE</scope>
</reference>
<organism evidence="1">
    <name type="scientific">Anguilla anguilla</name>
    <name type="common">European freshwater eel</name>
    <name type="synonym">Muraena anguilla</name>
    <dbReference type="NCBI Taxonomy" id="7936"/>
    <lineage>
        <taxon>Eukaryota</taxon>
        <taxon>Metazoa</taxon>
        <taxon>Chordata</taxon>
        <taxon>Craniata</taxon>
        <taxon>Vertebrata</taxon>
        <taxon>Euteleostomi</taxon>
        <taxon>Actinopterygii</taxon>
        <taxon>Neopterygii</taxon>
        <taxon>Teleostei</taxon>
        <taxon>Anguilliformes</taxon>
        <taxon>Anguillidae</taxon>
        <taxon>Anguilla</taxon>
    </lineage>
</organism>
<dbReference type="EMBL" id="GBXM01053997">
    <property type="protein sequence ID" value="JAH54580.1"/>
    <property type="molecule type" value="Transcribed_RNA"/>
</dbReference>
<protein>
    <submittedName>
        <fullName evidence="1">Uncharacterized protein</fullName>
    </submittedName>
</protein>
<sequence length="34" mass="4100">MANYEWFYFIEISATFEHTSNVSLDFLVFLTMEC</sequence>
<evidence type="ECO:0000313" key="1">
    <source>
        <dbReference type="EMBL" id="JAH54580.1"/>
    </source>
</evidence>
<dbReference type="AlphaFoldDB" id="A0A0E9TNW9"/>